<dbReference type="GO" id="GO:0016787">
    <property type="term" value="F:hydrolase activity"/>
    <property type="evidence" value="ECO:0007669"/>
    <property type="project" value="UniProtKB-KW"/>
</dbReference>
<name>A0A9W8LQP6_9FUNG</name>
<comment type="caution">
    <text evidence="11">The sequence shown here is derived from an EMBL/GenBank/DDBJ whole genome shotgun (WGS) entry which is preliminary data.</text>
</comment>
<protein>
    <recommendedName>
        <fullName evidence="3">RNA helicase</fullName>
        <ecNumber evidence="3">3.6.4.13</ecNumber>
    </recommendedName>
</protein>
<dbReference type="PANTHER" id="PTHR18934">
    <property type="entry name" value="ATP-DEPENDENT RNA HELICASE"/>
    <property type="match status" value="1"/>
</dbReference>
<dbReference type="GO" id="GO:0000462">
    <property type="term" value="P:maturation of SSU-rRNA from tricistronic rRNA transcript (SSU-rRNA, 5.8S rRNA, LSU-rRNA)"/>
    <property type="evidence" value="ECO:0007669"/>
    <property type="project" value="TreeGrafter"/>
</dbReference>
<dbReference type="EMBL" id="JANBUO010001068">
    <property type="protein sequence ID" value="KAJ2800001.1"/>
    <property type="molecule type" value="Genomic_DNA"/>
</dbReference>
<dbReference type="SUPFAM" id="SSF52540">
    <property type="entry name" value="P-loop containing nucleoside triphosphate hydrolases"/>
    <property type="match status" value="1"/>
</dbReference>
<accession>A0A9W8LQP6</accession>
<dbReference type="Gene3D" id="3.40.50.300">
    <property type="entry name" value="P-loop containing nucleotide triphosphate hydrolases"/>
    <property type="match status" value="1"/>
</dbReference>
<reference evidence="11" key="1">
    <citation type="submission" date="2022-07" db="EMBL/GenBank/DDBJ databases">
        <title>Phylogenomic reconstructions and comparative analyses of Kickxellomycotina fungi.</title>
        <authorList>
            <person name="Reynolds N.K."/>
            <person name="Stajich J.E."/>
            <person name="Barry K."/>
            <person name="Grigoriev I.V."/>
            <person name="Crous P."/>
            <person name="Smith M.E."/>
        </authorList>
    </citation>
    <scope>NUCLEOTIDE SEQUENCE</scope>
    <source>
        <strain evidence="11">NRRL 1565</strain>
    </source>
</reference>
<evidence type="ECO:0000256" key="1">
    <source>
        <dbReference type="ARBA" id="ARBA00008792"/>
    </source>
</evidence>
<keyword evidence="5 11" id="KW-0378">Hydrolase</keyword>
<dbReference type="AlphaFoldDB" id="A0A9W8LQP6"/>
<dbReference type="GO" id="GO:0005524">
    <property type="term" value="F:ATP binding"/>
    <property type="evidence" value="ECO:0007669"/>
    <property type="project" value="UniProtKB-KW"/>
</dbReference>
<dbReference type="InterPro" id="IPR045550">
    <property type="entry name" value="AARE_N"/>
</dbReference>
<dbReference type="GO" id="GO:0003724">
    <property type="term" value="F:RNA helicase activity"/>
    <property type="evidence" value="ECO:0007669"/>
    <property type="project" value="UniProtKB-EC"/>
</dbReference>
<proteinExistence type="inferred from homology"/>
<feature type="region of interest" description="Disordered" evidence="9">
    <location>
        <begin position="635"/>
        <end position="660"/>
    </location>
</feature>
<keyword evidence="4" id="KW-0547">Nucleotide-binding</keyword>
<keyword evidence="6 11" id="KW-0347">Helicase</keyword>
<dbReference type="Proteomes" id="UP001140094">
    <property type="component" value="Unassembled WGS sequence"/>
</dbReference>
<evidence type="ECO:0000313" key="11">
    <source>
        <dbReference type="EMBL" id="KAJ2800001.1"/>
    </source>
</evidence>
<keyword evidence="12" id="KW-1185">Reference proteome</keyword>
<evidence type="ECO:0000256" key="6">
    <source>
        <dbReference type="ARBA" id="ARBA00022806"/>
    </source>
</evidence>
<dbReference type="GO" id="GO:0005730">
    <property type="term" value="C:nucleolus"/>
    <property type="evidence" value="ECO:0007669"/>
    <property type="project" value="TreeGrafter"/>
</dbReference>
<dbReference type="GO" id="GO:0003723">
    <property type="term" value="F:RNA binding"/>
    <property type="evidence" value="ECO:0007669"/>
    <property type="project" value="TreeGrafter"/>
</dbReference>
<feature type="region of interest" description="Disordered" evidence="9">
    <location>
        <begin position="740"/>
        <end position="780"/>
    </location>
</feature>
<dbReference type="EC" id="3.6.4.13" evidence="3"/>
<evidence type="ECO:0000256" key="5">
    <source>
        <dbReference type="ARBA" id="ARBA00022801"/>
    </source>
</evidence>
<feature type="compositionally biased region" description="Polar residues" evidence="9">
    <location>
        <begin position="635"/>
        <end position="657"/>
    </location>
</feature>
<dbReference type="SMART" id="SM00487">
    <property type="entry name" value="DEXDc"/>
    <property type="match status" value="1"/>
</dbReference>
<organism evidence="11 12">
    <name type="scientific">Coemansia guatemalensis</name>
    <dbReference type="NCBI Taxonomy" id="2761395"/>
    <lineage>
        <taxon>Eukaryota</taxon>
        <taxon>Fungi</taxon>
        <taxon>Fungi incertae sedis</taxon>
        <taxon>Zoopagomycota</taxon>
        <taxon>Kickxellomycotina</taxon>
        <taxon>Kickxellomycetes</taxon>
        <taxon>Kickxellales</taxon>
        <taxon>Kickxellaceae</taxon>
        <taxon>Coemansia</taxon>
    </lineage>
</organism>
<dbReference type="Pfam" id="PF19283">
    <property type="entry name" value="APEH_N"/>
    <property type="match status" value="1"/>
</dbReference>
<dbReference type="CDD" id="cd17982">
    <property type="entry name" value="DEXHc_DHX37"/>
    <property type="match status" value="1"/>
</dbReference>
<evidence type="ECO:0000313" key="12">
    <source>
        <dbReference type="Proteomes" id="UP001140094"/>
    </source>
</evidence>
<evidence type="ECO:0000259" key="10">
    <source>
        <dbReference type="PROSITE" id="PS51192"/>
    </source>
</evidence>
<dbReference type="FunFam" id="3.40.50.300:FF:000637">
    <property type="entry name" value="ATP-dependent RNA helicase DHX37/DHR1"/>
    <property type="match status" value="1"/>
</dbReference>
<feature type="non-terminal residue" evidence="11">
    <location>
        <position position="1062"/>
    </location>
</feature>
<dbReference type="PANTHER" id="PTHR18934:SF99">
    <property type="entry name" value="ATP-DEPENDENT RNA HELICASE DHX37-RELATED"/>
    <property type="match status" value="1"/>
</dbReference>
<dbReference type="OrthoDB" id="43744at2759"/>
<feature type="compositionally biased region" description="Basic and acidic residues" evidence="9">
    <location>
        <begin position="765"/>
        <end position="776"/>
    </location>
</feature>
<comment type="catalytic activity">
    <reaction evidence="8">
        <text>ATP + H2O = ADP + phosphate + H(+)</text>
        <dbReference type="Rhea" id="RHEA:13065"/>
        <dbReference type="ChEBI" id="CHEBI:15377"/>
        <dbReference type="ChEBI" id="CHEBI:15378"/>
        <dbReference type="ChEBI" id="CHEBI:30616"/>
        <dbReference type="ChEBI" id="CHEBI:43474"/>
        <dbReference type="ChEBI" id="CHEBI:456216"/>
        <dbReference type="EC" id="3.6.4.13"/>
    </reaction>
</comment>
<comment type="similarity">
    <text evidence="1">Belongs to the DEAD box helicase family. DEAH subfamily.</text>
</comment>
<comment type="similarity">
    <text evidence="2">Belongs to the peptidase S9C family.</text>
</comment>
<evidence type="ECO:0000256" key="7">
    <source>
        <dbReference type="ARBA" id="ARBA00022840"/>
    </source>
</evidence>
<evidence type="ECO:0000256" key="8">
    <source>
        <dbReference type="ARBA" id="ARBA00047984"/>
    </source>
</evidence>
<evidence type="ECO:0000256" key="3">
    <source>
        <dbReference type="ARBA" id="ARBA00012552"/>
    </source>
</evidence>
<evidence type="ECO:0000256" key="4">
    <source>
        <dbReference type="ARBA" id="ARBA00022741"/>
    </source>
</evidence>
<feature type="domain" description="Helicase ATP-binding" evidence="10">
    <location>
        <begin position="860"/>
        <end position="1038"/>
    </location>
</feature>
<feature type="region of interest" description="Disordered" evidence="9">
    <location>
        <begin position="677"/>
        <end position="702"/>
    </location>
</feature>
<dbReference type="SUPFAM" id="SSF82171">
    <property type="entry name" value="DPP6 N-terminal domain-like"/>
    <property type="match status" value="1"/>
</dbReference>
<dbReference type="InterPro" id="IPR027417">
    <property type="entry name" value="P-loop_NTPase"/>
</dbReference>
<keyword evidence="7" id="KW-0067">ATP-binding</keyword>
<evidence type="ECO:0000256" key="2">
    <source>
        <dbReference type="ARBA" id="ARBA00010040"/>
    </source>
</evidence>
<dbReference type="InterPro" id="IPR014001">
    <property type="entry name" value="Helicase_ATP-bd"/>
</dbReference>
<dbReference type="PROSITE" id="PS51192">
    <property type="entry name" value="HELICASE_ATP_BIND_1"/>
    <property type="match status" value="1"/>
</dbReference>
<dbReference type="Pfam" id="PF00270">
    <property type="entry name" value="DEAD"/>
    <property type="match status" value="1"/>
</dbReference>
<dbReference type="InterPro" id="IPR011545">
    <property type="entry name" value="DEAD/DEAH_box_helicase_dom"/>
</dbReference>
<sequence>MFTGSGAFRSALRSMYSTPAASAGPVSGCRQNSKAAVDFVRHARKTFEEAYNAPSFASATARRVGKSNLISVEYTTLQNDFVRDAKRSVANHMTLSIGAGRATVLAKGKPADMAGVRASLQSPSDPSLVVVLSSANSPNGGRFVEIWRDGVLAKSIDVSHKHGEYYNDAFFDSLAWSTDSKYVIYAAERPEYEKAKPETAASDTMEDIGDITDKIEGAVAGVADPRCYQFEDDWGESYTGKRPPVLVVVDVCNGSVKLLPSIDNVSPGQAQFLSKNGTDAEQIVFTGYQHAIRKHGIVFCYNRPSGIYVCDMDGSNLKCIHVGSVRSARIAPSRKGLVFLSTTAGGPHDSASELVYYDLEKDQAHTLVPIINQPLEKDQTVCGTRLPKGFAGIYTGQLPAQPWLQLGDPAQDILVFTSVWRSTLAVLTLDIQRLALQVHSLDKSTLSNAVLSANGDLVVGTTSTPAHPETLLIGEATRESPDQDVAIQWHHVATSTASDIGWRVIADNGKHERAPECIFVYPQKPNTGTRYFWKNGGAAARPLIEKQVKKEERAELLEKLSTSSWKSGLLRSSRNLGRQNETKREKLQRAALEEKLGVSRSDPSVRLYVSKRAPEEIQSQHTAMAATGSVEGMRQSYSGTQHNDSKGVNKSKGQQNADGCADQKCDIDATEAHSTAAITDTGSDQQAEKDGAAAEGKAHKRQLDEVVAGSSLATTTITKRMRQKKGRVLEKLGLGKTHEIVDSSESEFDSSASESDNSEDSSGDGCEKADYGDRGGSDITETCEQTDATCAVEQAGDISEPAEKQFYTGSMLKPLLEKRGTVEAGTADGTKAYYVPVERSEQIQSQRMQLPVYAEEQQIMEAITQNPVVVLSGETGSGKTTQVPQFLLEAGYGDSGSRNPGMIGITQPRRVAAVSMAHRVAEELGNYGHAVAHQVRFDTTVSDQTRIKFMTEGVLLRELAADLLLTKYSVIIADEAHERSLNTDILLGVLSRVVRLRQKLACESPEKHRELRLVIMSATLRVDDFAANERLFRTPPPVIRVQARQHPVRIHFSRRTPAYGEY</sequence>
<gene>
    <name evidence="11" type="primary">ECM16_2</name>
    <name evidence="11" type="ORF">H4R20_004225</name>
</gene>
<evidence type="ECO:0000256" key="9">
    <source>
        <dbReference type="SAM" id="MobiDB-lite"/>
    </source>
</evidence>